<sequence>MIVSFCGIDGSGKSTVLTIVKGILEKKGYDVSIIDFMKNGNLTEEFNYLLQEKTNFKKIQEVATLKSAAHALDLYLGINKLKTENNYHTKIYLSHRMDMCFRVYANLCGANIKYLSSIVKKMPTADLYVYINIEPEIAVERIGGRSEPLSWKETEIHLKTASVLYEQFLESVEGKLVVINNNQEIKENEIKNVIEKIDEFYRINRY</sequence>
<dbReference type="Proteomes" id="UP000522007">
    <property type="component" value="Unassembled WGS sequence"/>
</dbReference>
<dbReference type="SUPFAM" id="SSF52540">
    <property type="entry name" value="P-loop containing nucleoside triphosphate hydrolases"/>
    <property type="match status" value="1"/>
</dbReference>
<dbReference type="InterPro" id="IPR039430">
    <property type="entry name" value="Thymidylate_kin-like_dom"/>
</dbReference>
<comment type="caution">
    <text evidence="2">The sequence shown here is derived from an EMBL/GenBank/DDBJ whole genome shotgun (WGS) entry which is preliminary data.</text>
</comment>
<dbReference type="EMBL" id="JAAROP010000026">
    <property type="protein sequence ID" value="MBC1324144.1"/>
    <property type="molecule type" value="Genomic_DNA"/>
</dbReference>
<accession>A0A7X0TC46</accession>
<dbReference type="Pfam" id="PF02223">
    <property type="entry name" value="Thymidylate_kin"/>
    <property type="match status" value="1"/>
</dbReference>
<evidence type="ECO:0000259" key="1">
    <source>
        <dbReference type="Pfam" id="PF02223"/>
    </source>
</evidence>
<dbReference type="InterPro" id="IPR027417">
    <property type="entry name" value="P-loop_NTPase"/>
</dbReference>
<organism evidence="2 3">
    <name type="scientific">Listeria welshimeri</name>
    <dbReference type="NCBI Taxonomy" id="1643"/>
    <lineage>
        <taxon>Bacteria</taxon>
        <taxon>Bacillati</taxon>
        <taxon>Bacillota</taxon>
        <taxon>Bacilli</taxon>
        <taxon>Bacillales</taxon>
        <taxon>Listeriaceae</taxon>
        <taxon>Listeria</taxon>
    </lineage>
</organism>
<dbReference type="AlphaFoldDB" id="A0A7X0TC46"/>
<protein>
    <recommendedName>
        <fullName evidence="1">Thymidylate kinase-like domain-containing protein</fullName>
    </recommendedName>
</protein>
<feature type="domain" description="Thymidylate kinase-like" evidence="1">
    <location>
        <begin position="7"/>
        <end position="188"/>
    </location>
</feature>
<evidence type="ECO:0000313" key="3">
    <source>
        <dbReference type="Proteomes" id="UP000522007"/>
    </source>
</evidence>
<evidence type="ECO:0000313" key="2">
    <source>
        <dbReference type="EMBL" id="MBC1324144.1"/>
    </source>
</evidence>
<name>A0A7X0TC46_LISWE</name>
<dbReference type="Gene3D" id="3.40.50.300">
    <property type="entry name" value="P-loop containing nucleotide triphosphate hydrolases"/>
    <property type="match status" value="1"/>
</dbReference>
<reference evidence="2 3" key="1">
    <citation type="submission" date="2020-03" db="EMBL/GenBank/DDBJ databases">
        <title>Soil Listeria distribution.</title>
        <authorList>
            <person name="Liao J."/>
            <person name="Wiedmann M."/>
        </authorList>
    </citation>
    <scope>NUCLEOTIDE SEQUENCE [LARGE SCALE GENOMIC DNA]</scope>
    <source>
        <strain evidence="2 3">FSL L7-1829</strain>
    </source>
</reference>
<proteinExistence type="predicted"/>
<gene>
    <name evidence="2" type="ORF">HB853_14565</name>
</gene>